<dbReference type="AlphaFoldDB" id="A0A2P2MH38"/>
<evidence type="ECO:0000256" key="1">
    <source>
        <dbReference type="SAM" id="Phobius"/>
    </source>
</evidence>
<accession>A0A2P2MH38</accession>
<feature type="transmembrane region" description="Helical" evidence="1">
    <location>
        <begin position="20"/>
        <end position="40"/>
    </location>
</feature>
<name>A0A2P2MH38_RHIMU</name>
<feature type="transmembrane region" description="Helical" evidence="1">
    <location>
        <begin position="52"/>
        <end position="72"/>
    </location>
</feature>
<organism evidence="2">
    <name type="scientific">Rhizophora mucronata</name>
    <name type="common">Asiatic mangrove</name>
    <dbReference type="NCBI Taxonomy" id="61149"/>
    <lineage>
        <taxon>Eukaryota</taxon>
        <taxon>Viridiplantae</taxon>
        <taxon>Streptophyta</taxon>
        <taxon>Embryophyta</taxon>
        <taxon>Tracheophyta</taxon>
        <taxon>Spermatophyta</taxon>
        <taxon>Magnoliopsida</taxon>
        <taxon>eudicotyledons</taxon>
        <taxon>Gunneridae</taxon>
        <taxon>Pentapetalae</taxon>
        <taxon>rosids</taxon>
        <taxon>fabids</taxon>
        <taxon>Malpighiales</taxon>
        <taxon>Rhizophoraceae</taxon>
        <taxon>Rhizophora</taxon>
    </lineage>
</organism>
<reference evidence="2" key="1">
    <citation type="submission" date="2018-02" db="EMBL/GenBank/DDBJ databases">
        <title>Rhizophora mucronata_Transcriptome.</title>
        <authorList>
            <person name="Meera S.P."/>
            <person name="Sreeshan A."/>
            <person name="Augustine A."/>
        </authorList>
    </citation>
    <scope>NUCLEOTIDE SEQUENCE</scope>
    <source>
        <tissue evidence="2">Leaf</tissue>
    </source>
</reference>
<keyword evidence="1" id="KW-0812">Transmembrane</keyword>
<sequence>MEDISCGGLQFFVCTVSYPSIQLFPSSLLVAVVIRPRLFYFLKNKKQMKSRVYFPLLKFGCLCLPLCLPSVLKRIPVL</sequence>
<evidence type="ECO:0000313" key="2">
    <source>
        <dbReference type="EMBL" id="MBX29544.1"/>
    </source>
</evidence>
<keyword evidence="1" id="KW-0472">Membrane</keyword>
<protein>
    <submittedName>
        <fullName evidence="2">Uncharacterized protein</fullName>
    </submittedName>
</protein>
<proteinExistence type="predicted"/>
<dbReference type="EMBL" id="GGEC01049060">
    <property type="protein sequence ID" value="MBX29544.1"/>
    <property type="molecule type" value="Transcribed_RNA"/>
</dbReference>
<keyword evidence="1" id="KW-1133">Transmembrane helix</keyword>